<dbReference type="PANTHER" id="PTHR45736">
    <property type="entry name" value="ZINC FINGER MYM-TYPE PROTEIN"/>
    <property type="match status" value="1"/>
</dbReference>
<proteinExistence type="predicted"/>
<protein>
    <submittedName>
        <fullName evidence="6">Zinc finger mym type protein 3</fullName>
    </submittedName>
</protein>
<dbReference type="Pfam" id="PF12012">
    <property type="entry name" value="DUF3504"/>
    <property type="match status" value="1"/>
</dbReference>
<feature type="non-terminal residue" evidence="6">
    <location>
        <position position="1"/>
    </location>
</feature>
<dbReference type="PANTHER" id="PTHR45736:SF1">
    <property type="entry name" value="WITHOUT CHILDREN, ISOFORM B"/>
    <property type="match status" value="1"/>
</dbReference>
<keyword evidence="1" id="KW-1017">Isopeptide bond</keyword>
<evidence type="ECO:0000256" key="1">
    <source>
        <dbReference type="ARBA" id="ARBA00022499"/>
    </source>
</evidence>
<evidence type="ECO:0000313" key="6">
    <source>
        <dbReference type="EMBL" id="JAR86662.1"/>
    </source>
</evidence>
<dbReference type="InterPro" id="IPR021893">
    <property type="entry name" value="ZMYM2-like_C"/>
</dbReference>
<dbReference type="InterPro" id="IPR057926">
    <property type="entry name" value="QRICH1_dom"/>
</dbReference>
<evidence type="ECO:0000256" key="2">
    <source>
        <dbReference type="ARBA" id="ARBA00022553"/>
    </source>
</evidence>
<evidence type="ECO:0000259" key="5">
    <source>
        <dbReference type="Pfam" id="PF25561"/>
    </source>
</evidence>
<accession>A0A147B8D5</accession>
<keyword evidence="3" id="KW-0832">Ubl conjugation</keyword>
<dbReference type="Pfam" id="PF25561">
    <property type="entry name" value="QRICH1"/>
    <property type="match status" value="1"/>
</dbReference>
<evidence type="ECO:0000259" key="4">
    <source>
        <dbReference type="Pfam" id="PF12012"/>
    </source>
</evidence>
<evidence type="ECO:0000256" key="3">
    <source>
        <dbReference type="ARBA" id="ARBA00022843"/>
    </source>
</evidence>
<feature type="domain" description="ZMYM2-like/QRICH1 C-terminal" evidence="4">
    <location>
        <begin position="50"/>
        <end position="120"/>
    </location>
</feature>
<sequence>VQCLGIQQYLFENDRQDNVFSDSQYEMFANCLNSLLCSVLEHPTSMEPVPRISEEMLWEAKQLGAHSPSVLLNTLMYFSVKYFKLSTVQENFRLSFTSISKHLQKVPKARYYSRAEVYTEGKRKQFHKAKGGLRGPS</sequence>
<dbReference type="EMBL" id="GEIB01001669">
    <property type="protein sequence ID" value="JAR86662.1"/>
    <property type="molecule type" value="Transcribed_RNA"/>
</dbReference>
<name>A0A147B8D5_9ACAR</name>
<feature type="domain" description="QRICH1-like" evidence="5">
    <location>
        <begin position="3"/>
        <end position="36"/>
    </location>
</feature>
<dbReference type="InterPro" id="IPR051284">
    <property type="entry name" value="ZnF_MYMT-QRICH1"/>
</dbReference>
<reference evidence="6" key="1">
    <citation type="submission" date="2016-03" db="EMBL/GenBank/DDBJ databases">
        <title>Gut transcriptome analysis on engorged females of Ornithodoros mimon (Acari: Argasidae) and phylogenetic inferences of soft ticks.</title>
        <authorList>
            <person name="Landulfo G.A."/>
            <person name="Giovanni D."/>
            <person name="Carvalho E."/>
            <person name="Junqueira-de-Azevedo I."/>
            <person name="Patane J."/>
            <person name="Mendoca R."/>
            <person name="Barros-Battesti D."/>
        </authorList>
    </citation>
    <scope>NUCLEOTIDE SEQUENCE</scope>
    <source>
        <strain evidence="6">Females</strain>
        <tissue evidence="6">Gut</tissue>
    </source>
</reference>
<dbReference type="AlphaFoldDB" id="A0A147B8D5"/>
<organism evidence="6">
    <name type="scientific">Alectorobius mimon</name>
    <dbReference type="NCBI Taxonomy" id="360319"/>
    <lineage>
        <taxon>Eukaryota</taxon>
        <taxon>Metazoa</taxon>
        <taxon>Ecdysozoa</taxon>
        <taxon>Arthropoda</taxon>
        <taxon>Chelicerata</taxon>
        <taxon>Arachnida</taxon>
        <taxon>Acari</taxon>
        <taxon>Parasitiformes</taxon>
        <taxon>Ixodida</taxon>
        <taxon>Ixodoidea</taxon>
        <taxon>Argasidae</taxon>
        <taxon>Ornithodorinae</taxon>
        <taxon>Alectorobius</taxon>
    </lineage>
</organism>
<keyword evidence="2" id="KW-0597">Phosphoprotein</keyword>